<feature type="chain" id="PRO_5024868525" evidence="2">
    <location>
        <begin position="24"/>
        <end position="218"/>
    </location>
</feature>
<keyword evidence="4" id="KW-1185">Reference proteome</keyword>
<keyword evidence="2" id="KW-0732">Signal</keyword>
<dbReference type="OrthoDB" id="10592586at2759"/>
<organism evidence="3 4">
    <name type="scientific">Callosobruchus maculatus</name>
    <name type="common">Southern cowpea weevil</name>
    <name type="synonym">Pulse bruchid</name>
    <dbReference type="NCBI Taxonomy" id="64391"/>
    <lineage>
        <taxon>Eukaryota</taxon>
        <taxon>Metazoa</taxon>
        <taxon>Ecdysozoa</taxon>
        <taxon>Arthropoda</taxon>
        <taxon>Hexapoda</taxon>
        <taxon>Insecta</taxon>
        <taxon>Pterygota</taxon>
        <taxon>Neoptera</taxon>
        <taxon>Endopterygota</taxon>
        <taxon>Coleoptera</taxon>
        <taxon>Polyphaga</taxon>
        <taxon>Cucujiformia</taxon>
        <taxon>Chrysomeloidea</taxon>
        <taxon>Chrysomelidae</taxon>
        <taxon>Bruchinae</taxon>
        <taxon>Bruchini</taxon>
        <taxon>Callosobruchus</taxon>
    </lineage>
</organism>
<dbReference type="AlphaFoldDB" id="A0A653DB30"/>
<evidence type="ECO:0000256" key="2">
    <source>
        <dbReference type="SAM" id="SignalP"/>
    </source>
</evidence>
<dbReference type="EMBL" id="CAACVG010010958">
    <property type="protein sequence ID" value="VEN57056.1"/>
    <property type="molecule type" value="Genomic_DNA"/>
</dbReference>
<gene>
    <name evidence="3" type="ORF">CALMAC_LOCUS15782</name>
</gene>
<evidence type="ECO:0000313" key="3">
    <source>
        <dbReference type="EMBL" id="VEN57056.1"/>
    </source>
</evidence>
<evidence type="ECO:0000256" key="1">
    <source>
        <dbReference type="SAM" id="MobiDB-lite"/>
    </source>
</evidence>
<feature type="region of interest" description="Disordered" evidence="1">
    <location>
        <begin position="40"/>
        <end position="68"/>
    </location>
</feature>
<feature type="compositionally biased region" description="Polar residues" evidence="1">
    <location>
        <begin position="193"/>
        <end position="211"/>
    </location>
</feature>
<sequence length="218" mass="24680">MRVAVALVLLGLAVLADIQLTSCFKLASHDIKQFEAENLGSSSSLSSSSSNSHSRSHAGGRYESRSHERIRIRHHKVPCICDRHGRKYRNGELPLCNYRRCFWPWDRTTTEKSQSSQRAQTTEQSLPSTDGRSTKKSPSWPWDKTTPDSSASTHGPKTIKRPHLTKKDHCDDKHGCWPWHKKTTSAPKEPRSLSLQKVGKQQKNLSIQRLSLENDRGS</sequence>
<name>A0A653DB30_CALMS</name>
<proteinExistence type="predicted"/>
<feature type="signal peptide" evidence="2">
    <location>
        <begin position="1"/>
        <end position="23"/>
    </location>
</feature>
<feature type="compositionally biased region" description="Polar residues" evidence="1">
    <location>
        <begin position="112"/>
        <end position="131"/>
    </location>
</feature>
<accession>A0A653DB30</accession>
<feature type="region of interest" description="Disordered" evidence="1">
    <location>
        <begin position="112"/>
        <end position="218"/>
    </location>
</feature>
<dbReference type="Proteomes" id="UP000410492">
    <property type="component" value="Unassembled WGS sequence"/>
</dbReference>
<evidence type="ECO:0000313" key="4">
    <source>
        <dbReference type="Proteomes" id="UP000410492"/>
    </source>
</evidence>
<feature type="compositionally biased region" description="Basic and acidic residues" evidence="1">
    <location>
        <begin position="165"/>
        <end position="175"/>
    </location>
</feature>
<feature type="compositionally biased region" description="Low complexity" evidence="1">
    <location>
        <begin position="40"/>
        <end position="59"/>
    </location>
</feature>
<reference evidence="3 4" key="1">
    <citation type="submission" date="2019-01" db="EMBL/GenBank/DDBJ databases">
        <authorList>
            <person name="Sayadi A."/>
        </authorList>
    </citation>
    <scope>NUCLEOTIDE SEQUENCE [LARGE SCALE GENOMIC DNA]</scope>
</reference>
<protein>
    <submittedName>
        <fullName evidence="3">Uncharacterized protein</fullName>
    </submittedName>
</protein>